<dbReference type="Proteomes" id="UP000828390">
    <property type="component" value="Unassembled WGS sequence"/>
</dbReference>
<proteinExistence type="predicted"/>
<keyword evidence="2" id="KW-1185">Reference proteome</keyword>
<gene>
    <name evidence="1" type="ORF">DPMN_034882</name>
</gene>
<reference evidence="1" key="2">
    <citation type="submission" date="2020-11" db="EMBL/GenBank/DDBJ databases">
        <authorList>
            <person name="McCartney M.A."/>
            <person name="Auch B."/>
            <person name="Kono T."/>
            <person name="Mallez S."/>
            <person name="Becker A."/>
            <person name="Gohl D.M."/>
            <person name="Silverstein K.A.T."/>
            <person name="Koren S."/>
            <person name="Bechman K.B."/>
            <person name="Herman A."/>
            <person name="Abrahante J.E."/>
            <person name="Garbe J."/>
        </authorList>
    </citation>
    <scope>NUCLEOTIDE SEQUENCE</scope>
    <source>
        <strain evidence="1">Duluth1</strain>
        <tissue evidence="1">Whole animal</tissue>
    </source>
</reference>
<name>A0A9D4M8N5_DREPO</name>
<comment type="caution">
    <text evidence="1">The sequence shown here is derived from an EMBL/GenBank/DDBJ whole genome shotgun (WGS) entry which is preliminary data.</text>
</comment>
<evidence type="ECO:0000313" key="2">
    <source>
        <dbReference type="Proteomes" id="UP000828390"/>
    </source>
</evidence>
<evidence type="ECO:0000313" key="1">
    <source>
        <dbReference type="EMBL" id="KAH3871671.1"/>
    </source>
</evidence>
<organism evidence="1 2">
    <name type="scientific">Dreissena polymorpha</name>
    <name type="common">Zebra mussel</name>
    <name type="synonym">Mytilus polymorpha</name>
    <dbReference type="NCBI Taxonomy" id="45954"/>
    <lineage>
        <taxon>Eukaryota</taxon>
        <taxon>Metazoa</taxon>
        <taxon>Spiralia</taxon>
        <taxon>Lophotrochozoa</taxon>
        <taxon>Mollusca</taxon>
        <taxon>Bivalvia</taxon>
        <taxon>Autobranchia</taxon>
        <taxon>Heteroconchia</taxon>
        <taxon>Euheterodonta</taxon>
        <taxon>Imparidentia</taxon>
        <taxon>Neoheterodontei</taxon>
        <taxon>Myida</taxon>
        <taxon>Dreissenoidea</taxon>
        <taxon>Dreissenidae</taxon>
        <taxon>Dreissena</taxon>
    </lineage>
</organism>
<protein>
    <submittedName>
        <fullName evidence="1">Uncharacterized protein</fullName>
    </submittedName>
</protein>
<sequence length="116" mass="12755">MAQQRPTCIPTPHVWPRGTPWLVMGSCIVEIDRIVIRDVQYQFEAYSYPVCKFQGSCPNSVKGDRGQDGHTAEIAVLFRIAVAGKSLTMLPPNHHNLFSSGQITNPLPSPSHISVG</sequence>
<reference evidence="1" key="1">
    <citation type="journal article" date="2019" name="bioRxiv">
        <title>The Genome of the Zebra Mussel, Dreissena polymorpha: A Resource for Invasive Species Research.</title>
        <authorList>
            <person name="McCartney M.A."/>
            <person name="Auch B."/>
            <person name="Kono T."/>
            <person name="Mallez S."/>
            <person name="Zhang Y."/>
            <person name="Obille A."/>
            <person name="Becker A."/>
            <person name="Abrahante J.E."/>
            <person name="Garbe J."/>
            <person name="Badalamenti J.P."/>
            <person name="Herman A."/>
            <person name="Mangelson H."/>
            <person name="Liachko I."/>
            <person name="Sullivan S."/>
            <person name="Sone E.D."/>
            <person name="Koren S."/>
            <person name="Silverstein K.A.T."/>
            <person name="Beckman K.B."/>
            <person name="Gohl D.M."/>
        </authorList>
    </citation>
    <scope>NUCLEOTIDE SEQUENCE</scope>
    <source>
        <strain evidence="1">Duluth1</strain>
        <tissue evidence="1">Whole animal</tissue>
    </source>
</reference>
<dbReference type="AlphaFoldDB" id="A0A9D4M8N5"/>
<dbReference type="EMBL" id="JAIWYP010000002">
    <property type="protein sequence ID" value="KAH3871671.1"/>
    <property type="molecule type" value="Genomic_DNA"/>
</dbReference>
<accession>A0A9D4M8N5</accession>